<evidence type="ECO:0000259" key="2">
    <source>
        <dbReference type="Pfam" id="PF07596"/>
    </source>
</evidence>
<evidence type="ECO:0000256" key="1">
    <source>
        <dbReference type="SAM" id="Phobius"/>
    </source>
</evidence>
<dbReference type="SUPFAM" id="SSF54523">
    <property type="entry name" value="Pili subunits"/>
    <property type="match status" value="1"/>
</dbReference>
<dbReference type="Gene3D" id="3.30.700.10">
    <property type="entry name" value="Glycoprotein, Type 4 Pilin"/>
    <property type="match status" value="1"/>
</dbReference>
<comment type="caution">
    <text evidence="3">The sequence shown here is derived from an EMBL/GenBank/DDBJ whole genome shotgun (WGS) entry which is preliminary data.</text>
</comment>
<dbReference type="InterPro" id="IPR012902">
    <property type="entry name" value="N_methyl_site"/>
</dbReference>
<proteinExistence type="predicted"/>
<dbReference type="PANTHER" id="PTHR30093:SF2">
    <property type="entry name" value="TYPE II SECRETION SYSTEM PROTEIN H"/>
    <property type="match status" value="1"/>
</dbReference>
<organism evidence="3 4">
    <name type="scientific">Victivallis vadensis</name>
    <dbReference type="NCBI Taxonomy" id="172901"/>
    <lineage>
        <taxon>Bacteria</taxon>
        <taxon>Pseudomonadati</taxon>
        <taxon>Lentisphaerota</taxon>
        <taxon>Lentisphaeria</taxon>
        <taxon>Victivallales</taxon>
        <taxon>Victivallaceae</taxon>
        <taxon>Victivallis</taxon>
    </lineage>
</organism>
<name>A0A848B0A5_9BACT</name>
<dbReference type="InterPro" id="IPR011453">
    <property type="entry name" value="DUF1559"/>
</dbReference>
<feature type="transmembrane region" description="Helical" evidence="1">
    <location>
        <begin position="21"/>
        <end position="45"/>
    </location>
</feature>
<accession>A0A848B0A5</accession>
<feature type="domain" description="DUF1559" evidence="2">
    <location>
        <begin position="47"/>
        <end position="92"/>
    </location>
</feature>
<gene>
    <name evidence="3" type="ORF">HF882_11400</name>
</gene>
<dbReference type="PANTHER" id="PTHR30093">
    <property type="entry name" value="GENERAL SECRETION PATHWAY PROTEIN G"/>
    <property type="match status" value="1"/>
</dbReference>
<keyword evidence="1" id="KW-0812">Transmembrane</keyword>
<dbReference type="AlphaFoldDB" id="A0A848B0A5"/>
<dbReference type="NCBIfam" id="TIGR02532">
    <property type="entry name" value="IV_pilin_GFxxxE"/>
    <property type="match status" value="1"/>
</dbReference>
<evidence type="ECO:0000313" key="3">
    <source>
        <dbReference type="EMBL" id="NMD87190.1"/>
    </source>
</evidence>
<keyword evidence="1" id="KW-0472">Membrane</keyword>
<sequence>MCQKLILSGQLTDSCCRKECYFTLIELLVVIAIIAILASMLLPVLNQAREKSRTISCMNNLRQIGLAHSLYQGSYGDWIPAAERNDGVTWMKEMNSGGLAPVMMHCPAGVESKLFLRFWFTEAPVGLTLGYSQNRHLSAGKVGSTPYRKLSQFRYPGKTVVTFDDRFTASTDLWYASYYDVTLDNSKIQRYLGHARRINTLLLDGHVEAQYRERLRSWNGNNGEYNWTANN</sequence>
<dbReference type="InterPro" id="IPR045584">
    <property type="entry name" value="Pilin-like"/>
</dbReference>
<dbReference type="EMBL" id="JABAEW010000020">
    <property type="protein sequence ID" value="NMD87190.1"/>
    <property type="molecule type" value="Genomic_DNA"/>
</dbReference>
<dbReference type="RefSeq" id="WP_168962689.1">
    <property type="nucleotide sequence ID" value="NZ_JABAEW010000020.1"/>
</dbReference>
<reference evidence="3 4" key="1">
    <citation type="submission" date="2020-04" db="EMBL/GenBank/DDBJ databases">
        <authorList>
            <person name="Hitch T.C.A."/>
            <person name="Wylensek D."/>
            <person name="Clavel T."/>
        </authorList>
    </citation>
    <scope>NUCLEOTIDE SEQUENCE [LARGE SCALE GENOMIC DNA]</scope>
    <source>
        <strain evidence="3 4">COR2-253-APC-1A</strain>
    </source>
</reference>
<keyword evidence="1" id="KW-1133">Transmembrane helix</keyword>
<dbReference type="Pfam" id="PF07596">
    <property type="entry name" value="SBP_bac_10"/>
    <property type="match status" value="1"/>
</dbReference>
<dbReference type="Proteomes" id="UP000576225">
    <property type="component" value="Unassembled WGS sequence"/>
</dbReference>
<protein>
    <submittedName>
        <fullName evidence="3">Type II secretion system protein</fullName>
    </submittedName>
</protein>
<evidence type="ECO:0000313" key="4">
    <source>
        <dbReference type="Proteomes" id="UP000576225"/>
    </source>
</evidence>